<organism evidence="1 2">
    <name type="scientific">Penicillium citrinum</name>
    <dbReference type="NCBI Taxonomy" id="5077"/>
    <lineage>
        <taxon>Eukaryota</taxon>
        <taxon>Fungi</taxon>
        <taxon>Dikarya</taxon>
        <taxon>Ascomycota</taxon>
        <taxon>Pezizomycotina</taxon>
        <taxon>Eurotiomycetes</taxon>
        <taxon>Eurotiomycetidae</taxon>
        <taxon>Eurotiales</taxon>
        <taxon>Aspergillaceae</taxon>
        <taxon>Penicillium</taxon>
    </lineage>
</organism>
<dbReference type="AlphaFoldDB" id="A0A9W9TXG2"/>
<dbReference type="GeneID" id="81379379"/>
<comment type="caution">
    <text evidence="1">The sequence shown here is derived from an EMBL/GenBank/DDBJ whole genome shotgun (WGS) entry which is preliminary data.</text>
</comment>
<gene>
    <name evidence="1" type="ORF">N7469_001292</name>
</gene>
<sequence length="71" mass="7725">MLYTGGTPGPFRAIYATATVTKKEGTAMKTVPTPTSLVFAGWLSILKKRLVPTLRDAALLPDYSKVVERDL</sequence>
<evidence type="ECO:0000313" key="1">
    <source>
        <dbReference type="EMBL" id="KAJ5242965.1"/>
    </source>
</evidence>
<protein>
    <submittedName>
        <fullName evidence="1">Uncharacterized protein</fullName>
    </submittedName>
</protein>
<keyword evidence="2" id="KW-1185">Reference proteome</keyword>
<dbReference type="Proteomes" id="UP001147733">
    <property type="component" value="Unassembled WGS sequence"/>
</dbReference>
<evidence type="ECO:0000313" key="2">
    <source>
        <dbReference type="Proteomes" id="UP001147733"/>
    </source>
</evidence>
<dbReference type="RefSeq" id="XP_056505969.1">
    <property type="nucleotide sequence ID" value="XM_056640212.1"/>
</dbReference>
<accession>A0A9W9TXG2</accession>
<reference evidence="1" key="2">
    <citation type="journal article" date="2023" name="IMA Fungus">
        <title>Comparative genomic study of the Penicillium genus elucidates a diverse pangenome and 15 lateral gene transfer events.</title>
        <authorList>
            <person name="Petersen C."/>
            <person name="Sorensen T."/>
            <person name="Nielsen M.R."/>
            <person name="Sondergaard T.E."/>
            <person name="Sorensen J.L."/>
            <person name="Fitzpatrick D.A."/>
            <person name="Frisvad J.C."/>
            <person name="Nielsen K.L."/>
        </authorList>
    </citation>
    <scope>NUCLEOTIDE SEQUENCE</scope>
    <source>
        <strain evidence="1">IBT 23319</strain>
    </source>
</reference>
<name>A0A9W9TXG2_PENCI</name>
<proteinExistence type="predicted"/>
<dbReference type="EMBL" id="JAPQKT010000001">
    <property type="protein sequence ID" value="KAJ5242965.1"/>
    <property type="molecule type" value="Genomic_DNA"/>
</dbReference>
<reference evidence="1" key="1">
    <citation type="submission" date="2022-11" db="EMBL/GenBank/DDBJ databases">
        <authorList>
            <person name="Petersen C."/>
        </authorList>
    </citation>
    <scope>NUCLEOTIDE SEQUENCE</scope>
    <source>
        <strain evidence="1">IBT 23319</strain>
    </source>
</reference>